<sequence length="114" mass="12750">MLGLSTKAQHNATTPIAFIEQHAVPVSSSQLTLQFFKFRSLPLQHSCVRQDFIHNGVVQNAFGVTREAEHDVTFLTVAPGWRHGTDDGCLCVTAQGRLQYVNFEILRDQPLWTG</sequence>
<reference evidence="1" key="1">
    <citation type="journal article" date="2021" name="Proc. Natl. Acad. Sci. U.S.A.">
        <title>Three genomes in the algal genus Volvox reveal the fate of a haploid sex-determining region after a transition to homothallism.</title>
        <authorList>
            <person name="Yamamoto K."/>
            <person name="Hamaji T."/>
            <person name="Kawai-Toyooka H."/>
            <person name="Matsuzaki R."/>
            <person name="Takahashi F."/>
            <person name="Nishimura Y."/>
            <person name="Kawachi M."/>
            <person name="Noguchi H."/>
            <person name="Minakuchi Y."/>
            <person name="Umen J.G."/>
            <person name="Toyoda A."/>
            <person name="Nozaki H."/>
        </authorList>
    </citation>
    <scope>NUCLEOTIDE SEQUENCE</scope>
    <source>
        <strain evidence="1">NIES-3785</strain>
    </source>
</reference>
<evidence type="ECO:0000313" key="2">
    <source>
        <dbReference type="Proteomes" id="UP000722791"/>
    </source>
</evidence>
<gene>
    <name evidence="1" type="ORF">Vretimale_16374</name>
</gene>
<organism evidence="1 2">
    <name type="scientific">Volvox reticuliferus</name>
    <dbReference type="NCBI Taxonomy" id="1737510"/>
    <lineage>
        <taxon>Eukaryota</taxon>
        <taxon>Viridiplantae</taxon>
        <taxon>Chlorophyta</taxon>
        <taxon>core chlorophytes</taxon>
        <taxon>Chlorophyceae</taxon>
        <taxon>CS clade</taxon>
        <taxon>Chlamydomonadales</taxon>
        <taxon>Volvocaceae</taxon>
        <taxon>Volvox</taxon>
    </lineage>
</organism>
<accession>A0A8J4GTF1</accession>
<protein>
    <submittedName>
        <fullName evidence="1">Uncharacterized protein</fullName>
    </submittedName>
</protein>
<proteinExistence type="predicted"/>
<comment type="caution">
    <text evidence="1">The sequence shown here is derived from an EMBL/GenBank/DDBJ whole genome shotgun (WGS) entry which is preliminary data.</text>
</comment>
<evidence type="ECO:0000313" key="1">
    <source>
        <dbReference type="EMBL" id="GIM13194.1"/>
    </source>
</evidence>
<dbReference type="AlphaFoldDB" id="A0A8J4GTF1"/>
<dbReference type="Proteomes" id="UP000722791">
    <property type="component" value="Unassembled WGS sequence"/>
</dbReference>
<name>A0A8J4GTF1_9CHLO</name>
<dbReference type="EMBL" id="BNCQ01000047">
    <property type="protein sequence ID" value="GIM13194.1"/>
    <property type="molecule type" value="Genomic_DNA"/>
</dbReference>